<organism evidence="1 2">
    <name type="scientific">Nonomuraea marmarensis</name>
    <dbReference type="NCBI Taxonomy" id="3351344"/>
    <lineage>
        <taxon>Bacteria</taxon>
        <taxon>Bacillati</taxon>
        <taxon>Actinomycetota</taxon>
        <taxon>Actinomycetes</taxon>
        <taxon>Streptosporangiales</taxon>
        <taxon>Streptosporangiaceae</taxon>
        <taxon>Nonomuraea</taxon>
    </lineage>
</organism>
<comment type="caution">
    <text evidence="1">The sequence shown here is derived from an EMBL/GenBank/DDBJ whole genome shotgun (WGS) entry which is preliminary data.</text>
</comment>
<gene>
    <name evidence="1" type="ORF">ACFLIM_29530</name>
</gene>
<reference evidence="1 2" key="1">
    <citation type="submission" date="2024-10" db="EMBL/GenBank/DDBJ databases">
        <authorList>
            <person name="Topkara A.R."/>
            <person name="Saygin H."/>
        </authorList>
    </citation>
    <scope>NUCLEOTIDE SEQUENCE [LARGE SCALE GENOMIC DNA]</scope>
    <source>
        <strain evidence="1 2">M3C6</strain>
    </source>
</reference>
<dbReference type="Proteomes" id="UP001603978">
    <property type="component" value="Unassembled WGS sequence"/>
</dbReference>
<sequence length="49" mass="4721">MSSPPPMMTVGVGMTTGTMEKAVTGATGTMGEAAMGMTGAAKTAITTVP</sequence>
<dbReference type="EMBL" id="JBICRM010000020">
    <property type="protein sequence ID" value="MFG1707348.1"/>
    <property type="molecule type" value="Genomic_DNA"/>
</dbReference>
<accession>A0ABW7AMI7</accession>
<protein>
    <submittedName>
        <fullName evidence="1">Uncharacterized protein</fullName>
    </submittedName>
</protein>
<keyword evidence="2" id="KW-1185">Reference proteome</keyword>
<name>A0ABW7AMI7_9ACTN</name>
<evidence type="ECO:0000313" key="2">
    <source>
        <dbReference type="Proteomes" id="UP001603978"/>
    </source>
</evidence>
<dbReference type="RefSeq" id="WP_393170966.1">
    <property type="nucleotide sequence ID" value="NZ_JBICRM010000020.1"/>
</dbReference>
<evidence type="ECO:0000313" key="1">
    <source>
        <dbReference type="EMBL" id="MFG1707348.1"/>
    </source>
</evidence>
<proteinExistence type="predicted"/>